<dbReference type="Proteomes" id="UP000053467">
    <property type="component" value="Unassembled WGS sequence"/>
</dbReference>
<evidence type="ECO:0000313" key="1">
    <source>
        <dbReference type="EMBL" id="KUK87444.1"/>
    </source>
</evidence>
<dbReference type="EMBL" id="LGGX01000004">
    <property type="protein sequence ID" value="KUK87444.1"/>
    <property type="molecule type" value="Genomic_DNA"/>
</dbReference>
<proteinExistence type="predicted"/>
<reference evidence="2" key="1">
    <citation type="journal article" date="2015" name="MBio">
        <title>Genome-Resolved Metagenomic Analysis Reveals Roles for Candidate Phyla and Other Microbial Community Members in Biogeochemical Transformations in Oil Reservoirs.</title>
        <authorList>
            <person name="Hu P."/>
            <person name="Tom L."/>
            <person name="Singh A."/>
            <person name="Thomas B.C."/>
            <person name="Baker B.J."/>
            <person name="Piceno Y.M."/>
            <person name="Andersen G.L."/>
            <person name="Banfield J.F."/>
        </authorList>
    </citation>
    <scope>NUCLEOTIDE SEQUENCE [LARGE SCALE GENOMIC DNA]</scope>
</reference>
<sequence>SDNYFIKYDVSKIELYFGASKESEMKLSIYDKTGRELKDLYKGKIGKGYSKLTINKGDYATGEYFIRGKMGETEVNIKILILK</sequence>
<dbReference type="AlphaFoldDB" id="A0A117M6S5"/>
<evidence type="ECO:0000313" key="2">
    <source>
        <dbReference type="Proteomes" id="UP000053467"/>
    </source>
</evidence>
<feature type="non-terminal residue" evidence="1">
    <location>
        <position position="1"/>
    </location>
</feature>
<protein>
    <submittedName>
        <fullName evidence="1">5'-nucleotidase domain-containing protein</fullName>
    </submittedName>
</protein>
<name>A0A117M6S5_UNCT6</name>
<gene>
    <name evidence="1" type="ORF">XE03_0611</name>
</gene>
<organism evidence="1 2">
    <name type="scientific">candidate division TA06 bacterium 34_109</name>
    <dbReference type="NCBI Taxonomy" id="1635277"/>
    <lineage>
        <taxon>Bacteria</taxon>
        <taxon>Bacteria division TA06</taxon>
    </lineage>
</organism>
<accession>A0A117M6S5</accession>
<comment type="caution">
    <text evidence="1">The sequence shown here is derived from an EMBL/GenBank/DDBJ whole genome shotgun (WGS) entry which is preliminary data.</text>
</comment>